<proteinExistence type="predicted"/>
<accession>A0A0C2XE55</accession>
<evidence type="ECO:0000313" key="2">
    <source>
        <dbReference type="Proteomes" id="UP000054549"/>
    </source>
</evidence>
<evidence type="ECO:0000313" key="1">
    <source>
        <dbReference type="EMBL" id="KIL67098.1"/>
    </source>
</evidence>
<name>A0A0C2XE55_AMAMK</name>
<reference evidence="1 2" key="1">
    <citation type="submission" date="2014-04" db="EMBL/GenBank/DDBJ databases">
        <title>Evolutionary Origins and Diversification of the Mycorrhizal Mutualists.</title>
        <authorList>
            <consortium name="DOE Joint Genome Institute"/>
            <consortium name="Mycorrhizal Genomics Consortium"/>
            <person name="Kohler A."/>
            <person name="Kuo A."/>
            <person name="Nagy L.G."/>
            <person name="Floudas D."/>
            <person name="Copeland A."/>
            <person name="Barry K.W."/>
            <person name="Cichocki N."/>
            <person name="Veneault-Fourrey C."/>
            <person name="LaButti K."/>
            <person name="Lindquist E.A."/>
            <person name="Lipzen A."/>
            <person name="Lundell T."/>
            <person name="Morin E."/>
            <person name="Murat C."/>
            <person name="Riley R."/>
            <person name="Ohm R."/>
            <person name="Sun H."/>
            <person name="Tunlid A."/>
            <person name="Henrissat B."/>
            <person name="Grigoriev I.V."/>
            <person name="Hibbett D.S."/>
            <person name="Martin F."/>
        </authorList>
    </citation>
    <scope>NUCLEOTIDE SEQUENCE [LARGE SCALE GENOMIC DNA]</scope>
    <source>
        <strain evidence="1 2">Koide BX008</strain>
    </source>
</reference>
<gene>
    <name evidence="1" type="ORF">M378DRAFT_160075</name>
</gene>
<dbReference type="EMBL" id="KN818233">
    <property type="protein sequence ID" value="KIL67098.1"/>
    <property type="molecule type" value="Genomic_DNA"/>
</dbReference>
<keyword evidence="2" id="KW-1185">Reference proteome</keyword>
<organism evidence="1 2">
    <name type="scientific">Amanita muscaria (strain Koide BX008)</name>
    <dbReference type="NCBI Taxonomy" id="946122"/>
    <lineage>
        <taxon>Eukaryota</taxon>
        <taxon>Fungi</taxon>
        <taxon>Dikarya</taxon>
        <taxon>Basidiomycota</taxon>
        <taxon>Agaricomycotina</taxon>
        <taxon>Agaricomycetes</taxon>
        <taxon>Agaricomycetidae</taxon>
        <taxon>Agaricales</taxon>
        <taxon>Pluteineae</taxon>
        <taxon>Amanitaceae</taxon>
        <taxon>Amanita</taxon>
    </lineage>
</organism>
<dbReference type="HOGENOM" id="CLU_2526954_0_0_1"/>
<sequence>MTATVVDIRSKSLGVQFPRSVTFSVPGVSEVPCLALLDDRRCPYVVVAADRARCSARCQVRAGLKRKAARFDPGCHIWPVLNTY</sequence>
<dbReference type="InParanoid" id="A0A0C2XE55"/>
<dbReference type="AlphaFoldDB" id="A0A0C2XE55"/>
<protein>
    <submittedName>
        <fullName evidence="1">Uncharacterized protein</fullName>
    </submittedName>
</protein>
<dbReference type="Proteomes" id="UP000054549">
    <property type="component" value="Unassembled WGS sequence"/>
</dbReference>